<feature type="region of interest" description="Disordered" evidence="2">
    <location>
        <begin position="130"/>
        <end position="162"/>
    </location>
</feature>
<proteinExistence type="predicted"/>
<feature type="domain" description="PLD phosphodiesterase" evidence="3">
    <location>
        <begin position="904"/>
        <end position="932"/>
    </location>
</feature>
<sequence>MSDEAGKIEITFSVVASLAAERVEGLQQQATTSFFVRVNGFGLEEPQKFEFEDGASSVSGTLSTLWDRSKLSDVVRLCTDARCALVEIGKKEGEDEHLLYQLNVDVSPLLLHEEIVFPFSAKQHSMSSIKSAKVPETSSIPMASVENSGEGRGEEEEATEERPSFLWESFNVSFCSSGPILSSEEKQVLNPLEVEIATFDSLPQTPIPVQDMTPRFLPPYASLSLAVPPTVAGPVVLVGESVDSTSDDEKEKERALVSSHLQKQSFNVVSHFSLHSKKIKLKSRHVFCLGSDTGEALWQYFNTNSAAITLHDRDIRHADIIAQLSEKVEDIRLMKVAEWSRENKEKSEEEAQEAMKKILDEAKQEVVNGFAHPAGEVEVRLREFCDNQTHLSARSVVCLKKGKKSHDTGGARAYRANFMESGTICVSRFHLFSPPSGGDGHFNDGGQYEDAGPFQKLVFTFPYFRGDLLVALADVVARTNKRAVGLEGQPDRFLSTFDLPESAAADGALDIITGVEVIQNELRMIILEGLKDGAMKAIAEVLERKQRNEEDFYFLFNSGVSFRVRQYATFGLTMKKIRLKASLSELSVRPEVCSRSRVSSETYGALWKLREIERRSRMIGVKDLFLFPSALELLGLEKKYGDVLQLKDITGGERTKKERGTEGDEEEKGDEQKELDSLFAGDALSSLLSGKRRYKAALDDKNDTFEHYLSSRSSLPIVNHVEKNILSVAGDPRRSESQTGAADLNGVEDVFIYSGQKLQYSELQKEAMRKRLAEDRHHHYTYSKEYATLSFALGGDELEDAQSDSRPAFKWPYPKAAGEWTKPDFPLSQSRVDELNSAWVEEEKESNRDRPSVGAAPSHLQRRPKFDSTAKKGGLFEMDPAFFQSVHGAGVGLAMEKEEAKSAELNSYHSRLAVKDDHFHAYWGGANREHPSQLDRKGTMLKGAPRKKALQGKGLVPDVPFSMFVHEPYQEKEDIAASLSKKGDKDLKPFIVSVSGLSQVTSKGKPIRPLSEAEKSSSLFR</sequence>
<evidence type="ECO:0000313" key="4">
    <source>
        <dbReference type="EMBL" id="CAE0264958.1"/>
    </source>
</evidence>
<dbReference type="EMBL" id="HBIB01041709">
    <property type="protein sequence ID" value="CAE0264958.1"/>
    <property type="molecule type" value="Transcribed_RNA"/>
</dbReference>
<evidence type="ECO:0000259" key="3">
    <source>
        <dbReference type="PROSITE" id="PS50035"/>
    </source>
</evidence>
<protein>
    <recommendedName>
        <fullName evidence="3">PLD phosphodiesterase domain-containing protein</fullName>
    </recommendedName>
</protein>
<feature type="region of interest" description="Disordered" evidence="2">
    <location>
        <begin position="840"/>
        <end position="866"/>
    </location>
</feature>
<feature type="compositionally biased region" description="Basic and acidic residues" evidence="2">
    <location>
        <begin position="653"/>
        <end position="662"/>
    </location>
</feature>
<dbReference type="PANTHER" id="PTHR33667:SF7">
    <property type="entry name" value="RIKEN CDNA 1810020O05 GENE"/>
    <property type="match status" value="1"/>
</dbReference>
<evidence type="ECO:0000256" key="1">
    <source>
        <dbReference type="SAM" id="Coils"/>
    </source>
</evidence>
<dbReference type="PROSITE" id="PS50035">
    <property type="entry name" value="PLD"/>
    <property type="match status" value="1"/>
</dbReference>
<organism evidence="4">
    <name type="scientific">Palpitomonas bilix</name>
    <dbReference type="NCBI Taxonomy" id="652834"/>
    <lineage>
        <taxon>Eukaryota</taxon>
        <taxon>Eukaryota incertae sedis</taxon>
    </lineage>
</organism>
<feature type="coiled-coil region" evidence="1">
    <location>
        <begin position="337"/>
        <end position="365"/>
    </location>
</feature>
<evidence type="ECO:0000256" key="2">
    <source>
        <dbReference type="SAM" id="MobiDB-lite"/>
    </source>
</evidence>
<name>A0A7S3LUC1_9EUKA</name>
<gene>
    <name evidence="4" type="ORF">PBIL07802_LOCUS27292</name>
</gene>
<dbReference type="InterPro" id="IPR001736">
    <property type="entry name" value="PLipase_D/transphosphatidylase"/>
</dbReference>
<reference evidence="4" key="1">
    <citation type="submission" date="2021-01" db="EMBL/GenBank/DDBJ databases">
        <authorList>
            <person name="Corre E."/>
            <person name="Pelletier E."/>
            <person name="Niang G."/>
            <person name="Scheremetjew M."/>
            <person name="Finn R."/>
            <person name="Kale V."/>
            <person name="Holt S."/>
            <person name="Cochrane G."/>
            <person name="Meng A."/>
            <person name="Brown T."/>
            <person name="Cohen L."/>
        </authorList>
    </citation>
    <scope>NUCLEOTIDE SEQUENCE</scope>
    <source>
        <strain evidence="4">NIES-2562</strain>
    </source>
</reference>
<feature type="region of interest" description="Disordered" evidence="2">
    <location>
        <begin position="653"/>
        <end position="672"/>
    </location>
</feature>
<accession>A0A7S3LUC1</accession>
<feature type="compositionally biased region" description="Polar residues" evidence="2">
    <location>
        <begin position="130"/>
        <end position="141"/>
    </location>
</feature>
<keyword evidence="1" id="KW-0175">Coiled coil</keyword>
<feature type="region of interest" description="Disordered" evidence="2">
    <location>
        <begin position="999"/>
        <end position="1021"/>
    </location>
</feature>
<dbReference type="PANTHER" id="PTHR33667">
    <property type="entry name" value="SI:DKEY-57N24.6"/>
    <property type="match status" value="1"/>
</dbReference>
<dbReference type="AlphaFoldDB" id="A0A7S3LUC1"/>
<dbReference type="GO" id="GO:0003824">
    <property type="term" value="F:catalytic activity"/>
    <property type="evidence" value="ECO:0007669"/>
    <property type="project" value="InterPro"/>
</dbReference>